<dbReference type="EC" id="3.6.1.29" evidence="7"/>
<evidence type="ECO:0000259" key="9">
    <source>
        <dbReference type="PROSITE" id="PS51084"/>
    </source>
</evidence>
<feature type="short sequence motif" description="Histidine triad motif" evidence="6">
    <location>
        <begin position="112"/>
        <end position="116"/>
    </location>
</feature>
<dbReference type="CDD" id="cd01275">
    <property type="entry name" value="FHIT"/>
    <property type="match status" value="1"/>
</dbReference>
<dbReference type="InterPro" id="IPR039383">
    <property type="entry name" value="FHIT"/>
</dbReference>
<feature type="binding site" evidence="4">
    <location>
        <position position="45"/>
    </location>
    <ligand>
        <name>substrate</name>
    </ligand>
</feature>
<organism evidence="10">
    <name type="scientific">Trichophyton rubrum CBS 288.86</name>
    <dbReference type="NCBI Taxonomy" id="1215330"/>
    <lineage>
        <taxon>Eukaryota</taxon>
        <taxon>Fungi</taxon>
        <taxon>Dikarya</taxon>
        <taxon>Ascomycota</taxon>
        <taxon>Pezizomycotina</taxon>
        <taxon>Eurotiomycetes</taxon>
        <taxon>Eurotiomycetidae</taxon>
        <taxon>Onygenales</taxon>
        <taxon>Arthrodermataceae</taxon>
        <taxon>Trichophyton</taxon>
    </lineage>
</organism>
<sequence>MTELSAGEAATDEMSVVTRSPIHFGPFLVTPQVFFVTPLSFALVNLKPLLPGHVLVCPIRRTPRLSDLTPAEATNLFLTVRRVSRMVERVYQASSLNVAIQDGVDAGQSVPHVHAHIIPRKKADLDHKGGSDAIYGMMDGEEGDIGRFLAERKLAMERKRARSEFSAVDNDAREPRSDEEMHKEAETLAAEMEKEIEMERESSKRVYDE</sequence>
<gene>
    <name evidence="10" type="ORF">H103_03307</name>
</gene>
<dbReference type="PANTHER" id="PTHR46243">
    <property type="entry name" value="BIS(5'-ADENOSYL)-TRIPHOSPHATASE"/>
    <property type="match status" value="1"/>
</dbReference>
<dbReference type="HOGENOM" id="CLU_056776_7_3_1"/>
<feature type="site" description="Important for induction of apoptosis" evidence="5">
    <location>
        <position position="135"/>
    </location>
</feature>
<evidence type="ECO:0000256" key="4">
    <source>
        <dbReference type="PIRSR" id="PIRSR639383-2"/>
    </source>
</evidence>
<keyword evidence="1 7" id="KW-0547">Nucleotide-binding</keyword>
<dbReference type="SUPFAM" id="SSF54197">
    <property type="entry name" value="HIT-like"/>
    <property type="match status" value="1"/>
</dbReference>
<evidence type="ECO:0000256" key="7">
    <source>
        <dbReference type="RuleBase" id="RU366076"/>
    </source>
</evidence>
<dbReference type="Proteomes" id="UP000023758">
    <property type="component" value="Unassembled WGS sequence"/>
</dbReference>
<feature type="active site" description="Tele-AMP-histidine intermediate" evidence="3">
    <location>
        <position position="114"/>
    </location>
</feature>
<feature type="compositionally biased region" description="Basic and acidic residues" evidence="8">
    <location>
        <begin position="170"/>
        <end position="185"/>
    </location>
</feature>
<evidence type="ECO:0000256" key="8">
    <source>
        <dbReference type="SAM" id="MobiDB-lite"/>
    </source>
</evidence>
<dbReference type="GO" id="GO:0000166">
    <property type="term" value="F:nucleotide binding"/>
    <property type="evidence" value="ECO:0007669"/>
    <property type="project" value="UniProtKB-KW"/>
</dbReference>
<name>A0A022W5X5_TRIRU</name>
<feature type="region of interest" description="Disordered" evidence="8">
    <location>
        <begin position="159"/>
        <end position="185"/>
    </location>
</feature>
<protein>
    <recommendedName>
        <fullName evidence="7">Bis(5'-adenosyl)-triphosphatase</fullName>
        <ecNumber evidence="7">3.6.1.29</ecNumber>
    </recommendedName>
</protein>
<accession>A0A022W5X5</accession>
<feature type="binding site" evidence="4">
    <location>
        <begin position="107"/>
        <end position="110"/>
    </location>
    <ligand>
        <name>substrate</name>
    </ligand>
</feature>
<dbReference type="InterPro" id="IPR036265">
    <property type="entry name" value="HIT-like_sf"/>
</dbReference>
<dbReference type="InterPro" id="IPR011146">
    <property type="entry name" value="HIT-like"/>
</dbReference>
<evidence type="ECO:0000313" key="10">
    <source>
        <dbReference type="EMBL" id="EZF53830.1"/>
    </source>
</evidence>
<evidence type="ECO:0000256" key="6">
    <source>
        <dbReference type="PROSITE-ProRule" id="PRU00464"/>
    </source>
</evidence>
<dbReference type="Pfam" id="PF01230">
    <property type="entry name" value="HIT"/>
    <property type="match status" value="1"/>
</dbReference>
<comment type="catalytic activity">
    <reaction evidence="7">
        <text>P(1),P(3)-bis(5'-adenosyl) triphosphate + H2O = AMP + ADP + 2 H(+)</text>
        <dbReference type="Rhea" id="RHEA:13893"/>
        <dbReference type="ChEBI" id="CHEBI:15377"/>
        <dbReference type="ChEBI" id="CHEBI:15378"/>
        <dbReference type="ChEBI" id="CHEBI:58529"/>
        <dbReference type="ChEBI" id="CHEBI:456215"/>
        <dbReference type="ChEBI" id="CHEBI:456216"/>
        <dbReference type="EC" id="3.6.1.29"/>
    </reaction>
</comment>
<dbReference type="PANTHER" id="PTHR46243:SF1">
    <property type="entry name" value="BIS(5'-ADENOSYL)-TRIPHOSPHATASE"/>
    <property type="match status" value="1"/>
</dbReference>
<feature type="domain" description="HIT" evidence="9">
    <location>
        <begin position="20"/>
        <end position="127"/>
    </location>
</feature>
<evidence type="ECO:0000256" key="2">
    <source>
        <dbReference type="ARBA" id="ARBA00022801"/>
    </source>
</evidence>
<feature type="binding site" evidence="4">
    <location>
        <position position="101"/>
    </location>
    <ligand>
        <name>substrate</name>
    </ligand>
</feature>
<keyword evidence="2 7" id="KW-0378">Hydrolase</keyword>
<dbReference type="PROSITE" id="PS51084">
    <property type="entry name" value="HIT_2"/>
    <property type="match status" value="1"/>
</dbReference>
<evidence type="ECO:0000256" key="5">
    <source>
        <dbReference type="PIRSR" id="PIRSR639383-3"/>
    </source>
</evidence>
<dbReference type="GO" id="GO:0047710">
    <property type="term" value="F:bis(5'-adenosyl)-triphosphatase activity"/>
    <property type="evidence" value="ECO:0007669"/>
    <property type="project" value="UniProtKB-UniRule"/>
</dbReference>
<reference evidence="10" key="1">
    <citation type="submission" date="2014-02" db="EMBL/GenBank/DDBJ databases">
        <title>The Genome Sequence of Trichophyton rubrum (morphotype fischeri) CBS 288.86.</title>
        <authorList>
            <consortium name="The Broad Institute Genomics Platform"/>
            <person name="Cuomo C.A."/>
            <person name="White T.C."/>
            <person name="Graser Y."/>
            <person name="Martinez-Rossi N."/>
            <person name="Heitman J."/>
            <person name="Young S.K."/>
            <person name="Zeng Q."/>
            <person name="Gargeya S."/>
            <person name="Abouelleil A."/>
            <person name="Alvarado L."/>
            <person name="Chapman S.B."/>
            <person name="Gainer-Dewar J."/>
            <person name="Goldberg J."/>
            <person name="Griggs A."/>
            <person name="Gujja S."/>
            <person name="Hansen M."/>
            <person name="Howarth C."/>
            <person name="Imamovic A."/>
            <person name="Larimer J."/>
            <person name="Martinez D."/>
            <person name="Murphy C."/>
            <person name="Pearson M.D."/>
            <person name="Persinoti G."/>
            <person name="Poon T."/>
            <person name="Priest M."/>
            <person name="Roberts A.D."/>
            <person name="Saif S."/>
            <person name="Shea T.D."/>
            <person name="Sykes S.N."/>
            <person name="Wortman J."/>
            <person name="Nusbaum C."/>
            <person name="Birren B."/>
        </authorList>
    </citation>
    <scope>NUCLEOTIDE SEQUENCE [LARGE SCALE GENOMIC DNA]</scope>
    <source>
        <strain evidence="10">CBS 288.86</strain>
    </source>
</reference>
<dbReference type="AlphaFoldDB" id="A0A022W5X5"/>
<evidence type="ECO:0000256" key="3">
    <source>
        <dbReference type="PIRSR" id="PIRSR639383-1"/>
    </source>
</evidence>
<dbReference type="FunFam" id="3.30.428.10:FF:000011">
    <property type="entry name" value="Fragile histidine triad"/>
    <property type="match status" value="1"/>
</dbReference>
<evidence type="ECO:0000256" key="1">
    <source>
        <dbReference type="ARBA" id="ARBA00022741"/>
    </source>
</evidence>
<dbReference type="Gene3D" id="3.30.428.10">
    <property type="entry name" value="HIT-like"/>
    <property type="match status" value="1"/>
</dbReference>
<proteinExistence type="predicted"/>
<comment type="cofactor">
    <cofactor evidence="7">
        <name>Mn(2+)</name>
        <dbReference type="ChEBI" id="CHEBI:29035"/>
    </cofactor>
</comment>
<feature type="binding site" evidence="4">
    <location>
        <position position="116"/>
    </location>
    <ligand>
        <name>substrate</name>
    </ligand>
</feature>
<dbReference type="InterPro" id="IPR051884">
    <property type="entry name" value="Bis(5'-adenosyl)-TPase_reg"/>
</dbReference>
<dbReference type="EMBL" id="KK207803">
    <property type="protein sequence ID" value="EZF53830.1"/>
    <property type="molecule type" value="Genomic_DNA"/>
</dbReference>
<dbReference type="OrthoDB" id="680339at2759"/>